<dbReference type="SUPFAM" id="SSF82714">
    <property type="entry name" value="Multidrug efflux transporter AcrB TolC docking domain, DN and DC subdomains"/>
    <property type="match status" value="2"/>
</dbReference>
<sequence length="1030" mass="109213">MTLSELCLRRPVLAIVANLLIIVGGTAAILSLPVRELPDVDTATVTVNVPYEGAAPEVVDAEIATVIEGAVSGISGIRTISSDSARGNSRTVIEFETGVDIDVAANDIRAEVARITGDLPLEAEEPTVAKSDDQGDPVIRLSLTSQRQSASDLTDFADRYLVDRLGTINGVADVTIEGEQAYAMRIWLDRRALAARNITTSEVVEALERNNIELPAGALETGSRQFQVRTDTRLSDPVEFERIPVGGTADFPVTLGDVARVERGVEDDSSILRANFQSAVGLSVLRQSQSNTVEISAEVEAMLPELRESLPSGTELTVSSDDAIFIRASIREVLVTLAITTALVVAVIALFLGSLRATLVPAVTIPVAVVGACAGLALFGFSINILTLFALILAIGLVVDDAIVVLENVQRRVENGEEPLSAAANGSRQVTFAVIATTAVLVSVFVPISLLEGEAGRLFTEFGITLSIAVIVSSFVALSLCPLLASRLLRKDQKPGWFGRLLDRFFAAIERGFGKVLGVVLALPWLVLGVVAFLGALSWPLFDRLPSELTPDEDRGLFFINVDGPLGVNLSYTDDVVSEVEAILQPLMDEGVATGVTSIIGRYGDLNSAFVIVRLSEWDQRTESQFDVIARIEPELNRISAADIRVDSPAGLGLRGSGSPLSVQVGGPDRADVIAWAATLQRAMEDNNQLTNVQNQYEPNQPGYRVTVDRDRVRDLGLDAADVSEALQVLFASAEVSEFTEDGRQYPVIVQAEDADRVSAQDIAASFIRADSGQLVPLAGLVTIEDDAGPPALYRFDRLPSIELSAGLADGYDLGSAVAFIQDAATEELPVEATMTLDGQARELQDSSGALFFAFGLAILTVFLVLAAQFESFVHPLIIILPIPLGVTGALGTLLLTGQSLNIYSQVGMVLLIGLMAKNGILIVEFANQLRDAGKDIRDAAIEGATSRLRAIMMTVVSTLLGAVPLVLASGAGAESRVAIGLVILGGLAFSSVLIVVLIPLLYTLLAPLTARKGQASEALDKALGRNQAG</sequence>
<dbReference type="PANTHER" id="PTHR32063:SF14">
    <property type="entry name" value="BLL4319 PROTEIN"/>
    <property type="match status" value="1"/>
</dbReference>
<dbReference type="PRINTS" id="PR00702">
    <property type="entry name" value="ACRIFLAVINRP"/>
</dbReference>
<feature type="transmembrane region" description="Helical" evidence="1">
    <location>
        <begin position="877"/>
        <end position="897"/>
    </location>
</feature>
<feature type="transmembrane region" description="Helical" evidence="1">
    <location>
        <begin position="903"/>
        <end position="928"/>
    </location>
</feature>
<feature type="transmembrane region" description="Helical" evidence="1">
    <location>
        <begin position="978"/>
        <end position="1003"/>
    </location>
</feature>
<feature type="transmembrane region" description="Helical" evidence="1">
    <location>
        <begin position="333"/>
        <end position="352"/>
    </location>
</feature>
<gene>
    <name evidence="2" type="ORF">ACFQ5P_15095</name>
</gene>
<feature type="transmembrane region" description="Helical" evidence="1">
    <location>
        <begin position="12"/>
        <end position="32"/>
    </location>
</feature>
<dbReference type="Gene3D" id="3.30.70.1440">
    <property type="entry name" value="Multidrug efflux transporter AcrB pore domain"/>
    <property type="match status" value="1"/>
</dbReference>
<reference evidence="3" key="1">
    <citation type="journal article" date="2019" name="Int. J. Syst. Evol. Microbiol.">
        <title>The Global Catalogue of Microorganisms (GCM) 10K type strain sequencing project: providing services to taxonomists for standard genome sequencing and annotation.</title>
        <authorList>
            <consortium name="The Broad Institute Genomics Platform"/>
            <consortium name="The Broad Institute Genome Sequencing Center for Infectious Disease"/>
            <person name="Wu L."/>
            <person name="Ma J."/>
        </authorList>
    </citation>
    <scope>NUCLEOTIDE SEQUENCE [LARGE SCALE GENOMIC DNA]</scope>
    <source>
        <strain evidence="3">CCM 8875</strain>
    </source>
</reference>
<protein>
    <submittedName>
        <fullName evidence="2">Efflux RND transporter permease subunit</fullName>
    </submittedName>
</protein>
<keyword evidence="1" id="KW-0472">Membrane</keyword>
<name>A0ABW4E1N4_9RHOB</name>
<feature type="transmembrane region" description="Helical" evidence="1">
    <location>
        <begin position="850"/>
        <end position="870"/>
    </location>
</feature>
<dbReference type="Gene3D" id="3.30.2090.10">
    <property type="entry name" value="Multidrug efflux transporter AcrB TolC docking domain, DN and DC subdomains"/>
    <property type="match status" value="2"/>
</dbReference>
<dbReference type="InterPro" id="IPR001036">
    <property type="entry name" value="Acrflvin-R"/>
</dbReference>
<dbReference type="Gene3D" id="1.20.1640.10">
    <property type="entry name" value="Multidrug efflux transporter AcrB transmembrane domain"/>
    <property type="match status" value="2"/>
</dbReference>
<feature type="transmembrane region" description="Helical" evidence="1">
    <location>
        <begin position="430"/>
        <end position="450"/>
    </location>
</feature>
<keyword evidence="1" id="KW-1133">Transmembrane helix</keyword>
<feature type="transmembrane region" description="Helical" evidence="1">
    <location>
        <begin position="516"/>
        <end position="542"/>
    </location>
</feature>
<dbReference type="Pfam" id="PF00873">
    <property type="entry name" value="ACR_tran"/>
    <property type="match status" value="1"/>
</dbReference>
<dbReference type="Proteomes" id="UP001597302">
    <property type="component" value="Unassembled WGS sequence"/>
</dbReference>
<evidence type="ECO:0000313" key="3">
    <source>
        <dbReference type="Proteomes" id="UP001597302"/>
    </source>
</evidence>
<organism evidence="2 3">
    <name type="scientific">Paracoccus nototheniae</name>
    <dbReference type="NCBI Taxonomy" id="2489002"/>
    <lineage>
        <taxon>Bacteria</taxon>
        <taxon>Pseudomonadati</taxon>
        <taxon>Pseudomonadota</taxon>
        <taxon>Alphaproteobacteria</taxon>
        <taxon>Rhodobacterales</taxon>
        <taxon>Paracoccaceae</taxon>
        <taxon>Paracoccus</taxon>
    </lineage>
</organism>
<dbReference type="SUPFAM" id="SSF82866">
    <property type="entry name" value="Multidrug efflux transporter AcrB transmembrane domain"/>
    <property type="match status" value="2"/>
</dbReference>
<proteinExistence type="predicted"/>
<comment type="caution">
    <text evidence="2">The sequence shown here is derived from an EMBL/GenBank/DDBJ whole genome shotgun (WGS) entry which is preliminary data.</text>
</comment>
<dbReference type="Gene3D" id="3.30.70.1320">
    <property type="entry name" value="Multidrug efflux transporter AcrB pore domain like"/>
    <property type="match status" value="1"/>
</dbReference>
<feature type="transmembrane region" description="Helical" evidence="1">
    <location>
        <begin position="462"/>
        <end position="485"/>
    </location>
</feature>
<keyword evidence="3" id="KW-1185">Reference proteome</keyword>
<accession>A0ABW4E1N4</accession>
<dbReference type="PANTHER" id="PTHR32063">
    <property type="match status" value="1"/>
</dbReference>
<feature type="transmembrane region" description="Helical" evidence="1">
    <location>
        <begin position="385"/>
        <end position="409"/>
    </location>
</feature>
<dbReference type="EMBL" id="JBHTOQ010000032">
    <property type="protein sequence ID" value="MFD1482621.1"/>
    <property type="molecule type" value="Genomic_DNA"/>
</dbReference>
<dbReference type="SUPFAM" id="SSF82693">
    <property type="entry name" value="Multidrug efflux transporter AcrB pore domain, PN1, PN2, PC1 and PC2 subdomains"/>
    <property type="match status" value="4"/>
</dbReference>
<keyword evidence="1" id="KW-0812">Transmembrane</keyword>
<evidence type="ECO:0000313" key="2">
    <source>
        <dbReference type="EMBL" id="MFD1482621.1"/>
    </source>
</evidence>
<dbReference type="RefSeq" id="WP_131574176.1">
    <property type="nucleotide sequence ID" value="NZ_CBCSAJ010000036.1"/>
</dbReference>
<feature type="transmembrane region" description="Helical" evidence="1">
    <location>
        <begin position="359"/>
        <end position="379"/>
    </location>
</feature>
<evidence type="ECO:0000256" key="1">
    <source>
        <dbReference type="SAM" id="Phobius"/>
    </source>
</evidence>
<dbReference type="InterPro" id="IPR027463">
    <property type="entry name" value="AcrB_DN_DC_subdom"/>
</dbReference>
<feature type="transmembrane region" description="Helical" evidence="1">
    <location>
        <begin position="949"/>
        <end position="972"/>
    </location>
</feature>
<dbReference type="Gene3D" id="3.30.70.1430">
    <property type="entry name" value="Multidrug efflux transporter AcrB pore domain"/>
    <property type="match status" value="2"/>
</dbReference>